<name>A0A0L0GBE7_9EUKA</name>
<dbReference type="AlphaFoldDB" id="A0A0L0GBE7"/>
<dbReference type="GO" id="GO:0043626">
    <property type="term" value="C:PCNA complex"/>
    <property type="evidence" value="ECO:0007669"/>
    <property type="project" value="TreeGrafter"/>
</dbReference>
<evidence type="ECO:0000313" key="11">
    <source>
        <dbReference type="Proteomes" id="UP000054560"/>
    </source>
</evidence>
<evidence type="ECO:0000256" key="1">
    <source>
        <dbReference type="ARBA" id="ARBA00004123"/>
    </source>
</evidence>
<feature type="domain" description="Proliferating cell nuclear antigen PCNA N-terminal" evidence="8">
    <location>
        <begin position="1"/>
        <end position="124"/>
    </location>
</feature>
<dbReference type="PROSITE" id="PS01251">
    <property type="entry name" value="PCNA_1"/>
    <property type="match status" value="1"/>
</dbReference>
<organism evidence="10 11">
    <name type="scientific">Sphaeroforma arctica JP610</name>
    <dbReference type="NCBI Taxonomy" id="667725"/>
    <lineage>
        <taxon>Eukaryota</taxon>
        <taxon>Ichthyosporea</taxon>
        <taxon>Ichthyophonida</taxon>
        <taxon>Sphaeroforma</taxon>
    </lineage>
</organism>
<evidence type="ECO:0000256" key="5">
    <source>
        <dbReference type="ARBA" id="ARBA00023242"/>
    </source>
</evidence>
<evidence type="ECO:0000256" key="3">
    <source>
        <dbReference type="ARBA" id="ARBA00022705"/>
    </source>
</evidence>
<proteinExistence type="inferred from homology"/>
<dbReference type="NCBIfam" id="TIGR00590">
    <property type="entry name" value="pcna"/>
    <property type="match status" value="1"/>
</dbReference>
<dbReference type="PANTHER" id="PTHR11352">
    <property type="entry name" value="PROLIFERATING CELL NUCLEAR ANTIGEN"/>
    <property type="match status" value="1"/>
</dbReference>
<accession>A0A0L0GBE7</accession>
<dbReference type="GO" id="GO:0006275">
    <property type="term" value="P:regulation of DNA replication"/>
    <property type="evidence" value="ECO:0007669"/>
    <property type="project" value="InterPro"/>
</dbReference>
<keyword evidence="11" id="KW-1185">Reference proteome</keyword>
<dbReference type="PRINTS" id="PR00339">
    <property type="entry name" value="PCNACYCLIN"/>
</dbReference>
<dbReference type="PANTHER" id="PTHR11352:SF0">
    <property type="entry name" value="PROLIFERATING CELL NUCLEAR ANTIGEN"/>
    <property type="match status" value="1"/>
</dbReference>
<dbReference type="RefSeq" id="XP_014160227.1">
    <property type="nucleotide sequence ID" value="XM_014304752.1"/>
</dbReference>
<dbReference type="GeneID" id="25902023"/>
<dbReference type="EMBL" id="KQ241657">
    <property type="protein sequence ID" value="KNC86325.1"/>
    <property type="molecule type" value="Genomic_DNA"/>
</dbReference>
<dbReference type="Pfam" id="PF02747">
    <property type="entry name" value="PCNA_C"/>
    <property type="match status" value="1"/>
</dbReference>
<evidence type="ECO:0000259" key="9">
    <source>
        <dbReference type="Pfam" id="PF02747"/>
    </source>
</evidence>
<dbReference type="eggNOG" id="KOG1636">
    <property type="taxonomic scope" value="Eukaryota"/>
</dbReference>
<dbReference type="GO" id="GO:0006298">
    <property type="term" value="P:mismatch repair"/>
    <property type="evidence" value="ECO:0007669"/>
    <property type="project" value="TreeGrafter"/>
</dbReference>
<gene>
    <name evidence="10" type="ORF">SARC_01519</name>
</gene>
<dbReference type="Proteomes" id="UP000054560">
    <property type="component" value="Unassembled WGS sequence"/>
</dbReference>
<evidence type="ECO:0000256" key="2">
    <source>
        <dbReference type="ARBA" id="ARBA00010462"/>
    </source>
</evidence>
<evidence type="ECO:0000256" key="4">
    <source>
        <dbReference type="ARBA" id="ARBA00023125"/>
    </source>
</evidence>
<keyword evidence="3 7" id="KW-0235">DNA replication</keyword>
<comment type="subcellular location">
    <subcellularLocation>
        <location evidence="1 6">Nucleus</location>
    </subcellularLocation>
</comment>
<evidence type="ECO:0000256" key="6">
    <source>
        <dbReference type="RuleBase" id="RU000641"/>
    </source>
</evidence>
<evidence type="ECO:0000313" key="10">
    <source>
        <dbReference type="EMBL" id="KNC86325.1"/>
    </source>
</evidence>
<evidence type="ECO:0000256" key="7">
    <source>
        <dbReference type="RuleBase" id="RU003671"/>
    </source>
</evidence>
<dbReference type="HAMAP" id="MF_00317">
    <property type="entry name" value="DNApol_clamp_arch"/>
    <property type="match status" value="1"/>
</dbReference>
<reference evidence="10 11" key="1">
    <citation type="submission" date="2011-02" db="EMBL/GenBank/DDBJ databases">
        <title>The Genome Sequence of Sphaeroforma arctica JP610.</title>
        <authorList>
            <consortium name="The Broad Institute Genome Sequencing Platform"/>
            <person name="Russ C."/>
            <person name="Cuomo C."/>
            <person name="Young S.K."/>
            <person name="Zeng Q."/>
            <person name="Gargeya S."/>
            <person name="Alvarado L."/>
            <person name="Berlin A."/>
            <person name="Chapman S.B."/>
            <person name="Chen Z."/>
            <person name="Freedman E."/>
            <person name="Gellesch M."/>
            <person name="Goldberg J."/>
            <person name="Griggs A."/>
            <person name="Gujja S."/>
            <person name="Heilman E."/>
            <person name="Heiman D."/>
            <person name="Howarth C."/>
            <person name="Mehta T."/>
            <person name="Neiman D."/>
            <person name="Pearson M."/>
            <person name="Roberts A."/>
            <person name="Saif S."/>
            <person name="Shea T."/>
            <person name="Shenoy N."/>
            <person name="Sisk P."/>
            <person name="Stolte C."/>
            <person name="Sykes S."/>
            <person name="White J."/>
            <person name="Yandava C."/>
            <person name="Burger G."/>
            <person name="Gray M.W."/>
            <person name="Holland P.W.H."/>
            <person name="King N."/>
            <person name="Lang F.B.F."/>
            <person name="Roger A.J."/>
            <person name="Ruiz-Trillo I."/>
            <person name="Haas B."/>
            <person name="Nusbaum C."/>
            <person name="Birren B."/>
        </authorList>
    </citation>
    <scope>NUCLEOTIDE SEQUENCE [LARGE SCALE GENOMIC DNA]</scope>
    <source>
        <strain evidence="10 11">JP610</strain>
    </source>
</reference>
<dbReference type="CDD" id="cd00577">
    <property type="entry name" value="PCNA"/>
    <property type="match status" value="1"/>
</dbReference>
<evidence type="ECO:0000259" key="8">
    <source>
        <dbReference type="Pfam" id="PF00705"/>
    </source>
</evidence>
<dbReference type="SUPFAM" id="SSF55979">
    <property type="entry name" value="DNA clamp"/>
    <property type="match status" value="2"/>
</dbReference>
<dbReference type="GO" id="GO:0003677">
    <property type="term" value="F:DNA binding"/>
    <property type="evidence" value="ECO:0007669"/>
    <property type="project" value="UniProtKB-KW"/>
</dbReference>
<dbReference type="FunFam" id="3.70.10.10:FF:000001">
    <property type="entry name" value="Proliferating cell nuclear antigen"/>
    <property type="match status" value="1"/>
</dbReference>
<dbReference type="InterPro" id="IPR022648">
    <property type="entry name" value="Pr_cel_nuc_antig_N"/>
</dbReference>
<dbReference type="InterPro" id="IPR000730">
    <property type="entry name" value="Pr_cel_nuc_antig"/>
</dbReference>
<dbReference type="GO" id="GO:0030337">
    <property type="term" value="F:DNA polymerase processivity factor activity"/>
    <property type="evidence" value="ECO:0007669"/>
    <property type="project" value="InterPro"/>
</dbReference>
<dbReference type="InterPro" id="IPR022649">
    <property type="entry name" value="Pr_cel_nuc_antig_C"/>
</dbReference>
<dbReference type="Gene3D" id="3.70.10.10">
    <property type="match status" value="1"/>
</dbReference>
<feature type="domain" description="Proliferating cell nuclear antigen PCNA C-terminal" evidence="9">
    <location>
        <begin position="128"/>
        <end position="254"/>
    </location>
</feature>
<dbReference type="Pfam" id="PF00705">
    <property type="entry name" value="PCNA_N"/>
    <property type="match status" value="1"/>
</dbReference>
<keyword evidence="5 6" id="KW-0539">Nucleus</keyword>
<comment type="function">
    <text evidence="6">This protein is an auxiliary protein of DNA polymerase delta and is involved in the control of eukaryotic DNA replication by increasing the polymerase's processivity during elongation of the leading strand.</text>
</comment>
<keyword evidence="4 7" id="KW-0238">DNA-binding</keyword>
<dbReference type="GO" id="GO:0019985">
    <property type="term" value="P:translesion synthesis"/>
    <property type="evidence" value="ECO:0007669"/>
    <property type="project" value="TreeGrafter"/>
</dbReference>
<dbReference type="OrthoDB" id="534348at2759"/>
<dbReference type="InterPro" id="IPR046938">
    <property type="entry name" value="DNA_clamp_sf"/>
</dbReference>
<dbReference type="PROSITE" id="PS00293">
    <property type="entry name" value="PCNA_2"/>
    <property type="match status" value="1"/>
</dbReference>
<sequence>MFEARVAQAEILKKILDSVRELVEQGNLDCSGTGISLQAMDSSHVSLVALLLKSEGFERYRCDRSINLGINMQSLGKIVKTAGNHDAITLSSEDKGDVLGLMFESTEQDKVSNYEIKLMDVDAEQLAIPVAEYSVCVRMPSAEFARITRDLSTIGDSVLISCTKDGVQFSTTGDTGSGSIVLRQSSSVDDEKKAVVIEVQEPISLSFATKFLVQFSKSAALNESVTLNLGDGVPLMVEYPMKEMGYVRFYLAPKLSNESDDEEDGEE</sequence>
<protein>
    <recommendedName>
        <fullName evidence="6">DNA sliding clamp PCNA</fullName>
    </recommendedName>
</protein>
<dbReference type="GO" id="GO:0006272">
    <property type="term" value="P:leading strand elongation"/>
    <property type="evidence" value="ECO:0007669"/>
    <property type="project" value="TreeGrafter"/>
</dbReference>
<dbReference type="InterPro" id="IPR022659">
    <property type="entry name" value="Pr_cel_nuc_antig_CS"/>
</dbReference>
<dbReference type="STRING" id="667725.A0A0L0GBE7"/>
<comment type="similarity">
    <text evidence="2 7">Belongs to the PCNA family.</text>
</comment>